<sequence length="843" mass="97011">MSSHSIHHLFLCSSTIPSSSLSFSYNHVSILAGTWQSWGKDKGHNVDIHRLCRAISKPRTQEYAGVFQNGLPVIKWNEIVDDDIQGEAFKTLELSKIKEHVDNIRSMLGSMGDGEISCSAYDTAWVALIEDVNGNGSPQFPSTLEWISDNQLPDGSWGDKHIFLAHDRLINTLACVVALKTWNLHPDKCQKGLSFFKENISKLEDEKAEHMPIGFEVAFPSLLETARSLSIEVPYDSPIFQNIYEQRDLKLTRIPKEIMHNVATTLLHSLEGMLDLDWEKLLKLQCQDGSFLFSPSSTAYAVMQTKNENCLNYLTKIVQRFNGGVPNVYPVDLFEHIWAIDRLQRLGISRYFNPEIKQCLDYTYRHWTQEGICWARNTRVQDIDDTAMGFRLLRLHGYEVSADVFRHFEKGGEFFCFVGQSNQAVTGIFNLYRASQLRFPGDQILEDANRFSSDFLREKQATNQLLDKWIISKHLPGEVGFALKFPWLASLPRVETRFYIEQYGGEDEVWIGKTLYRMPYVNNNAYLELAKLDFNNCQALHQMEWNGMQRQPVNPLASSIILNIYNDVYSQWYSEMGLGDFGMSRRSLLLSYFMAAASIFEPERSQERLAWAKTAFLVETIASSFHNGIPKPSDYELRKRFVQVFTSLGYAPFSHFNGRKLDSNRTMQKLIDALLRTLNYLSLDALVAHGRDISRDIRRAWEKWMLKWAEEGDTHQEVAELVVQTINLTSGYWPTEELVPHPQYLRLSNLINTVCHQLCHYQKQEVHDNGCFNNTDTDQSRTRKIESAMQELVQVVLENSSDDIDSGFKQTFLTVAQSFYYAAHCDLETIIFHIAKVLFEKVH</sequence>
<keyword evidence="3" id="KW-0460">Magnesium</keyword>
<evidence type="ECO:0000313" key="6">
    <source>
        <dbReference type="EMBL" id="TYH05384.1"/>
    </source>
</evidence>
<dbReference type="FunFam" id="1.50.10.130:FF:000002">
    <property type="entry name" value="Ent-copalyl diphosphate synthase, chloroplastic"/>
    <property type="match status" value="1"/>
</dbReference>
<dbReference type="GO" id="GO:0009507">
    <property type="term" value="C:chloroplast"/>
    <property type="evidence" value="ECO:0007669"/>
    <property type="project" value="TreeGrafter"/>
</dbReference>
<name>A0A5D2FHC5_GOSDA</name>
<reference evidence="6 7" key="1">
    <citation type="submission" date="2019-06" db="EMBL/GenBank/DDBJ databases">
        <title>WGS assembly of Gossypium darwinii.</title>
        <authorList>
            <person name="Chen Z.J."/>
            <person name="Sreedasyam A."/>
            <person name="Ando A."/>
            <person name="Song Q."/>
            <person name="De L."/>
            <person name="Hulse-Kemp A."/>
            <person name="Ding M."/>
            <person name="Ye W."/>
            <person name="Kirkbride R."/>
            <person name="Jenkins J."/>
            <person name="Plott C."/>
            <person name="Lovell J."/>
            <person name="Lin Y.-M."/>
            <person name="Vaughn R."/>
            <person name="Liu B."/>
            <person name="Li W."/>
            <person name="Simpson S."/>
            <person name="Scheffler B."/>
            <person name="Saski C."/>
            <person name="Grover C."/>
            <person name="Hu G."/>
            <person name="Conover J."/>
            <person name="Carlson J."/>
            <person name="Shu S."/>
            <person name="Boston L."/>
            <person name="Williams M."/>
            <person name="Peterson D."/>
            <person name="Mcgee K."/>
            <person name="Jones D."/>
            <person name="Wendel J."/>
            <person name="Stelly D."/>
            <person name="Grimwood J."/>
            <person name="Schmutz J."/>
        </authorList>
    </citation>
    <scope>NUCLEOTIDE SEQUENCE [LARGE SCALE GENOMIC DNA]</scope>
    <source>
        <strain evidence="6">1808015.09</strain>
    </source>
</reference>
<dbReference type="Pfam" id="PF01397">
    <property type="entry name" value="Terpene_synth"/>
    <property type="match status" value="1"/>
</dbReference>
<dbReference type="Gene3D" id="1.50.10.160">
    <property type="match status" value="1"/>
</dbReference>
<dbReference type="SFLD" id="SFLDG01605">
    <property type="entry name" value="Terpene_Cyclase_Like_1_N-term"/>
    <property type="match status" value="1"/>
</dbReference>
<keyword evidence="7" id="KW-1185">Reference proteome</keyword>
<dbReference type="InterPro" id="IPR008930">
    <property type="entry name" value="Terpenoid_cyclase/PrenylTrfase"/>
</dbReference>
<dbReference type="Pfam" id="PF03936">
    <property type="entry name" value="Terpene_synth_C"/>
    <property type="match status" value="1"/>
</dbReference>
<dbReference type="InterPro" id="IPR008949">
    <property type="entry name" value="Isoprenoid_synthase_dom_sf"/>
</dbReference>
<comment type="cofactor">
    <cofactor evidence="1">
        <name>Mg(2+)</name>
        <dbReference type="ChEBI" id="CHEBI:18420"/>
    </cofactor>
</comment>
<evidence type="ECO:0000259" key="4">
    <source>
        <dbReference type="Pfam" id="PF01397"/>
    </source>
</evidence>
<accession>A0A5D2FHC5</accession>
<dbReference type="InterPro" id="IPR005630">
    <property type="entry name" value="Terpene_synthase_metal-bd"/>
</dbReference>
<dbReference type="InterPro" id="IPR036965">
    <property type="entry name" value="Terpene_synth_N_sf"/>
</dbReference>
<dbReference type="SUPFAM" id="SSF48239">
    <property type="entry name" value="Terpenoid cyclases/Protein prenyltransferases"/>
    <property type="match status" value="2"/>
</dbReference>
<dbReference type="GO" id="GO:0010333">
    <property type="term" value="F:terpene synthase activity"/>
    <property type="evidence" value="ECO:0007669"/>
    <property type="project" value="InterPro"/>
</dbReference>
<protein>
    <submittedName>
        <fullName evidence="6">Uncharacterized protein</fullName>
    </submittedName>
</protein>
<dbReference type="EMBL" id="CM017695">
    <property type="protein sequence ID" value="TYH05384.1"/>
    <property type="molecule type" value="Genomic_DNA"/>
</dbReference>
<evidence type="ECO:0000256" key="1">
    <source>
        <dbReference type="ARBA" id="ARBA00001946"/>
    </source>
</evidence>
<organism evidence="6 7">
    <name type="scientific">Gossypium darwinii</name>
    <name type="common">Darwin's cotton</name>
    <name type="synonym">Gossypium barbadense var. darwinii</name>
    <dbReference type="NCBI Taxonomy" id="34276"/>
    <lineage>
        <taxon>Eukaryota</taxon>
        <taxon>Viridiplantae</taxon>
        <taxon>Streptophyta</taxon>
        <taxon>Embryophyta</taxon>
        <taxon>Tracheophyta</taxon>
        <taxon>Spermatophyta</taxon>
        <taxon>Magnoliopsida</taxon>
        <taxon>eudicotyledons</taxon>
        <taxon>Gunneridae</taxon>
        <taxon>Pentapetalae</taxon>
        <taxon>rosids</taxon>
        <taxon>malvids</taxon>
        <taxon>Malvales</taxon>
        <taxon>Malvaceae</taxon>
        <taxon>Malvoideae</taxon>
        <taxon>Gossypium</taxon>
    </lineage>
</organism>
<feature type="domain" description="Terpene synthase N-terminal" evidence="4">
    <location>
        <begin position="277"/>
        <end position="483"/>
    </location>
</feature>
<evidence type="ECO:0000313" key="7">
    <source>
        <dbReference type="Proteomes" id="UP000323506"/>
    </source>
</evidence>
<evidence type="ECO:0000256" key="3">
    <source>
        <dbReference type="ARBA" id="ARBA00022842"/>
    </source>
</evidence>
<dbReference type="Gene3D" id="1.50.10.130">
    <property type="entry name" value="Terpene synthase, N-terminal domain"/>
    <property type="match status" value="1"/>
</dbReference>
<dbReference type="SFLD" id="SFLDG01014">
    <property type="entry name" value="Terpene_Cyclase_Like_1_N-term"/>
    <property type="match status" value="1"/>
</dbReference>
<dbReference type="PANTHER" id="PTHR31739:SF4">
    <property type="entry name" value="ENT-COPALYL DIPHOSPHATE SYNTHASE, CHLOROPLASTIC"/>
    <property type="match status" value="1"/>
</dbReference>
<dbReference type="InterPro" id="IPR050148">
    <property type="entry name" value="Terpene_synthase-like"/>
</dbReference>
<dbReference type="Proteomes" id="UP000323506">
    <property type="component" value="Chromosome A08"/>
</dbReference>
<evidence type="ECO:0000259" key="5">
    <source>
        <dbReference type="Pfam" id="PF03936"/>
    </source>
</evidence>
<dbReference type="GO" id="GO:0000287">
    <property type="term" value="F:magnesium ion binding"/>
    <property type="evidence" value="ECO:0007669"/>
    <property type="project" value="InterPro"/>
</dbReference>
<evidence type="ECO:0000256" key="2">
    <source>
        <dbReference type="ARBA" id="ARBA00022723"/>
    </source>
</evidence>
<dbReference type="InterPro" id="IPR001906">
    <property type="entry name" value="Terpene_synth_N"/>
</dbReference>
<dbReference type="FunFam" id="1.50.10.160:FF:000001">
    <property type="entry name" value="Ent-copalyl diphosphate synthase"/>
    <property type="match status" value="1"/>
</dbReference>
<feature type="domain" description="Terpene synthase metal-binding" evidence="5">
    <location>
        <begin position="576"/>
        <end position="711"/>
    </location>
</feature>
<keyword evidence="2" id="KW-0479">Metal-binding</keyword>
<dbReference type="GO" id="GO:0009686">
    <property type="term" value="P:gibberellin biosynthetic process"/>
    <property type="evidence" value="ECO:0007669"/>
    <property type="project" value="TreeGrafter"/>
</dbReference>
<dbReference type="PANTHER" id="PTHR31739">
    <property type="entry name" value="ENT-COPALYL DIPHOSPHATE SYNTHASE, CHLOROPLASTIC"/>
    <property type="match status" value="1"/>
</dbReference>
<dbReference type="AlphaFoldDB" id="A0A5D2FHC5"/>
<dbReference type="Gene3D" id="1.10.600.10">
    <property type="entry name" value="Farnesyl Diphosphate Synthase"/>
    <property type="match status" value="1"/>
</dbReference>
<gene>
    <name evidence="6" type="ORF">ES288_A08G078700v1</name>
</gene>
<proteinExistence type="predicted"/>
<dbReference type="SUPFAM" id="SSF48576">
    <property type="entry name" value="Terpenoid synthases"/>
    <property type="match status" value="1"/>
</dbReference>